<comment type="similarity">
    <text evidence="3">Belongs to the AB hydrolase superfamily. MenH family.</text>
</comment>
<dbReference type="InterPro" id="IPR022485">
    <property type="entry name" value="SHCHC_synthase_MenH"/>
</dbReference>
<dbReference type="Proteomes" id="UP000659047">
    <property type="component" value="Unassembled WGS sequence"/>
</dbReference>
<dbReference type="UniPathway" id="UPA00079"/>
<protein>
    <recommendedName>
        <fullName evidence="3 4">2-succinyl-6-hydroxy-2,4-cyclohexadiene-1-carboxylate synthase</fullName>
        <shortName evidence="3">SHCHC synthase</shortName>
        <ecNumber evidence="3 4">4.2.99.20</ecNumber>
    </recommendedName>
</protein>
<comment type="subunit">
    <text evidence="3">Monomer.</text>
</comment>
<dbReference type="SUPFAM" id="SSF53474">
    <property type="entry name" value="alpha/beta-Hydrolases"/>
    <property type="match status" value="1"/>
</dbReference>
<dbReference type="InterPro" id="IPR000073">
    <property type="entry name" value="AB_hydrolase_1"/>
</dbReference>
<gene>
    <name evidence="3 6" type="primary">menH</name>
    <name evidence="6" type="ORF">JJB97_01860</name>
</gene>
<dbReference type="EMBL" id="JAEPBH010000003">
    <property type="protein sequence ID" value="MBK4714097.1"/>
    <property type="molecule type" value="Genomic_DNA"/>
</dbReference>
<keyword evidence="7" id="KW-1185">Reference proteome</keyword>
<name>A0A8K0V012_9ENTR</name>
<evidence type="ECO:0000313" key="7">
    <source>
        <dbReference type="Proteomes" id="UP000659047"/>
    </source>
</evidence>
<reference evidence="6" key="1">
    <citation type="submission" date="2021-01" db="EMBL/GenBank/DDBJ databases">
        <title>Intestinitalea alba gen. nov., sp. nov., a novel genus of the family Enterobacteriaceae, isolated from the gut of the plastic-eating mealworm Tenebrio molitor L.</title>
        <authorList>
            <person name="Yang Y."/>
        </authorList>
    </citation>
    <scope>NUCLEOTIDE SEQUENCE</scope>
    <source>
        <strain evidence="6">BIT-L3</strain>
    </source>
</reference>
<dbReference type="RefSeq" id="WP_238712103.1">
    <property type="nucleotide sequence ID" value="NZ_JAEPBH010000003.1"/>
</dbReference>
<comment type="pathway">
    <text evidence="3">Quinol/quinone metabolism; menaquinone biosynthesis.</text>
</comment>
<dbReference type="UniPathway" id="UPA01057">
    <property type="reaction ID" value="UER00900"/>
</dbReference>
<comment type="function">
    <text evidence="3">Catalyzes a proton abstraction reaction that results in 2,5-elimination of pyruvate from 2-succinyl-5-enolpyruvyl-6-hydroxy-3-cyclohexene-1-carboxylate (SEPHCHC) and the formation of 2-succinyl-6-hydroxy-2,4-cyclohexadiene-1-carboxylate (SHCHC).</text>
</comment>
<keyword evidence="1 3" id="KW-0474">Menaquinone biosynthesis</keyword>
<dbReference type="InterPro" id="IPR029058">
    <property type="entry name" value="AB_hydrolase_fold"/>
</dbReference>
<keyword evidence="2 3" id="KW-0456">Lyase</keyword>
<accession>A0A8K0V012</accession>
<evidence type="ECO:0000259" key="5">
    <source>
        <dbReference type="Pfam" id="PF12697"/>
    </source>
</evidence>
<dbReference type="PANTHER" id="PTHR42916:SF1">
    <property type="entry name" value="PROTEIN PHYLLO, CHLOROPLASTIC"/>
    <property type="match status" value="1"/>
</dbReference>
<evidence type="ECO:0000256" key="1">
    <source>
        <dbReference type="ARBA" id="ARBA00022428"/>
    </source>
</evidence>
<dbReference type="NCBIfam" id="NF008340">
    <property type="entry name" value="PRK11126.1"/>
    <property type="match status" value="1"/>
</dbReference>
<dbReference type="PANTHER" id="PTHR42916">
    <property type="entry name" value="2-SUCCINYL-5-ENOLPYRUVYL-6-HYDROXY-3-CYCLOHEXENE-1-CARBOXYLATE SYNTHASE"/>
    <property type="match status" value="1"/>
</dbReference>
<evidence type="ECO:0000256" key="4">
    <source>
        <dbReference type="NCBIfam" id="TIGR03695"/>
    </source>
</evidence>
<dbReference type="Gene3D" id="3.40.50.1820">
    <property type="entry name" value="alpha/beta hydrolase"/>
    <property type="match status" value="1"/>
</dbReference>
<sequence length="256" mass="28328">MILHARANSVAGRPWLVWLHGFLGSRREWLPFAGEFTHWSQLWIDLPGHGGSAQILARDFADVSQRLRATLAHYGVTHYWLVGYSLGGRIAMYHACYGHADGLAGLVVEGGNPGLACKAGREQRMQSDMQWAQRLRAQPLPDVLDAWYRQPVFSDLTPLQRSELIALRGRNNPLSLAAMLEATSLARQPDLAPALRALTIPFTYLCGERDAKFRALAQARALPLRVIPAAGHNAHRENPGAFSNALREILAQADED</sequence>
<feature type="domain" description="AB hydrolase-1" evidence="5">
    <location>
        <begin position="16"/>
        <end position="243"/>
    </location>
</feature>
<evidence type="ECO:0000256" key="3">
    <source>
        <dbReference type="HAMAP-Rule" id="MF_01660"/>
    </source>
</evidence>
<proteinExistence type="inferred from homology"/>
<comment type="catalytic activity">
    <reaction evidence="3">
        <text>5-enolpyruvoyl-6-hydroxy-2-succinyl-cyclohex-3-ene-1-carboxylate = (1R,6R)-6-hydroxy-2-succinyl-cyclohexa-2,4-diene-1-carboxylate + pyruvate</text>
        <dbReference type="Rhea" id="RHEA:25597"/>
        <dbReference type="ChEBI" id="CHEBI:15361"/>
        <dbReference type="ChEBI" id="CHEBI:58689"/>
        <dbReference type="ChEBI" id="CHEBI:58818"/>
        <dbReference type="EC" id="4.2.99.20"/>
    </reaction>
</comment>
<dbReference type="GO" id="GO:0070205">
    <property type="term" value="F:2-succinyl-6-hydroxy-2,4-cyclohexadiene-1-carboxylate synthase activity"/>
    <property type="evidence" value="ECO:0007669"/>
    <property type="project" value="UniProtKB-UniRule"/>
</dbReference>
<dbReference type="GO" id="GO:0009234">
    <property type="term" value="P:menaquinone biosynthetic process"/>
    <property type="evidence" value="ECO:0007669"/>
    <property type="project" value="UniProtKB-UniRule"/>
</dbReference>
<dbReference type="AlphaFoldDB" id="A0A8K0V012"/>
<evidence type="ECO:0000256" key="2">
    <source>
        <dbReference type="ARBA" id="ARBA00023239"/>
    </source>
</evidence>
<dbReference type="NCBIfam" id="TIGR03695">
    <property type="entry name" value="menH_SHCHC"/>
    <property type="match status" value="1"/>
</dbReference>
<dbReference type="HAMAP" id="MF_01660">
    <property type="entry name" value="MenH"/>
    <property type="match status" value="1"/>
</dbReference>
<comment type="pathway">
    <text evidence="3">Quinol/quinone metabolism; 1,4-dihydroxy-2-naphthoate biosynthesis; 1,4-dihydroxy-2-naphthoate from chorismate: step 3/7.</text>
</comment>
<organism evidence="6 7">
    <name type="scientific">Tenebrionibacter intestinalis</name>
    <dbReference type="NCBI Taxonomy" id="2799638"/>
    <lineage>
        <taxon>Bacteria</taxon>
        <taxon>Pseudomonadati</taxon>
        <taxon>Pseudomonadota</taxon>
        <taxon>Gammaproteobacteria</taxon>
        <taxon>Enterobacterales</taxon>
        <taxon>Enterobacteriaceae</taxon>
        <taxon>Tenebrionibacter/Tenebrionicola group</taxon>
        <taxon>Tenebrionibacter</taxon>
    </lineage>
</organism>
<dbReference type="Pfam" id="PF12697">
    <property type="entry name" value="Abhydrolase_6"/>
    <property type="match status" value="1"/>
</dbReference>
<comment type="caution">
    <text evidence="6">The sequence shown here is derived from an EMBL/GenBank/DDBJ whole genome shotgun (WGS) entry which is preliminary data.</text>
</comment>
<dbReference type="EC" id="4.2.99.20" evidence="3 4"/>
<evidence type="ECO:0000313" key="6">
    <source>
        <dbReference type="EMBL" id="MBK4714097.1"/>
    </source>
</evidence>